<evidence type="ECO:0000256" key="1">
    <source>
        <dbReference type="ARBA" id="ARBA00022729"/>
    </source>
</evidence>
<evidence type="ECO:0008006" key="5">
    <source>
        <dbReference type="Google" id="ProtNLM"/>
    </source>
</evidence>
<dbReference type="EMBL" id="JBAMMX010000001">
    <property type="protein sequence ID" value="KAK6947633.1"/>
    <property type="molecule type" value="Genomic_DNA"/>
</dbReference>
<keyword evidence="4" id="KW-1185">Reference proteome</keyword>
<keyword evidence="2" id="KW-1133">Transmembrane helix</keyword>
<evidence type="ECO:0000313" key="3">
    <source>
        <dbReference type="EMBL" id="KAK6947633.1"/>
    </source>
</evidence>
<dbReference type="AlphaFoldDB" id="A0AAN8W7L2"/>
<dbReference type="SUPFAM" id="SSF52058">
    <property type="entry name" value="L domain-like"/>
    <property type="match status" value="1"/>
</dbReference>
<evidence type="ECO:0000313" key="4">
    <source>
        <dbReference type="Proteomes" id="UP001370490"/>
    </source>
</evidence>
<comment type="caution">
    <text evidence="3">The sequence shown here is derived from an EMBL/GenBank/DDBJ whole genome shotgun (WGS) entry which is preliminary data.</text>
</comment>
<evidence type="ECO:0000256" key="2">
    <source>
        <dbReference type="SAM" id="Phobius"/>
    </source>
</evidence>
<keyword evidence="2" id="KW-0812">Transmembrane</keyword>
<feature type="transmembrane region" description="Helical" evidence="2">
    <location>
        <begin position="6"/>
        <end position="25"/>
    </location>
</feature>
<dbReference type="PANTHER" id="PTHR47988">
    <property type="entry name" value="SOMATIC EMBRYOGENESIS RECEPTOR KINASE 1"/>
    <property type="match status" value="1"/>
</dbReference>
<keyword evidence="1" id="KW-0732">Signal</keyword>
<dbReference type="InterPro" id="IPR032675">
    <property type="entry name" value="LRR_dom_sf"/>
</dbReference>
<dbReference type="Proteomes" id="UP001370490">
    <property type="component" value="Unassembled WGS sequence"/>
</dbReference>
<name>A0AAN8W7L2_9MAGN</name>
<organism evidence="3 4">
    <name type="scientific">Dillenia turbinata</name>
    <dbReference type="NCBI Taxonomy" id="194707"/>
    <lineage>
        <taxon>Eukaryota</taxon>
        <taxon>Viridiplantae</taxon>
        <taxon>Streptophyta</taxon>
        <taxon>Embryophyta</taxon>
        <taxon>Tracheophyta</taxon>
        <taxon>Spermatophyta</taxon>
        <taxon>Magnoliopsida</taxon>
        <taxon>eudicotyledons</taxon>
        <taxon>Gunneridae</taxon>
        <taxon>Pentapetalae</taxon>
        <taxon>Dilleniales</taxon>
        <taxon>Dilleniaceae</taxon>
        <taxon>Dillenia</taxon>
    </lineage>
</organism>
<dbReference type="Gene3D" id="3.80.10.10">
    <property type="entry name" value="Ribonuclease Inhibitor"/>
    <property type="match status" value="1"/>
</dbReference>
<accession>A0AAN8W7L2</accession>
<proteinExistence type="predicted"/>
<keyword evidence="2" id="KW-0472">Membrane</keyword>
<reference evidence="3 4" key="1">
    <citation type="submission" date="2023-12" db="EMBL/GenBank/DDBJ databases">
        <title>A high-quality genome assembly for Dillenia turbinata (Dilleniales).</title>
        <authorList>
            <person name="Chanderbali A."/>
        </authorList>
    </citation>
    <scope>NUCLEOTIDE SEQUENCE [LARGE SCALE GENOMIC DNA]</scope>
    <source>
        <strain evidence="3">LSX21</strain>
        <tissue evidence="3">Leaf</tissue>
    </source>
</reference>
<protein>
    <recommendedName>
        <fullName evidence="5">Leucine-rich repeat-containing N-terminal plant-type domain-containing protein</fullName>
    </recommendedName>
</protein>
<gene>
    <name evidence="3" type="ORF">RJ641_001106</name>
</gene>
<sequence length="288" mass="31968">MNKNLYLSLINFLFFLHIFLKISSLQHVHGNTELKALMEVKASLDPDNKILDGDPCSGTFEGVACNEHNEVANISLQGKGLSGKLSPAVSELNCLSDLFLHFNSLSGEIPKEISYLTEFVDLYLNPQELQTLAKHNVLGLQYSIEWYHSKKFRELVFTKMAGFELQSPIWFDPCKLSEIPQLEFLHLQDNSLLGIVSSSLKKLNEGFQCGNNSDACGVGFISLRACAAWDMPNVNRPDQSNISKINATAPLANAEAANITRHCNRTNCSKSSKILRVGIVAEVQHLSQ</sequence>